<evidence type="ECO:0000313" key="3">
    <source>
        <dbReference type="Proteomes" id="UP000011083"/>
    </source>
</evidence>
<organism evidence="2 3">
    <name type="scientific">Acanthamoeba castellanii (strain ATCC 30010 / Neff)</name>
    <dbReference type="NCBI Taxonomy" id="1257118"/>
    <lineage>
        <taxon>Eukaryota</taxon>
        <taxon>Amoebozoa</taxon>
        <taxon>Discosea</taxon>
        <taxon>Longamoebia</taxon>
        <taxon>Centramoebida</taxon>
        <taxon>Acanthamoebidae</taxon>
        <taxon>Acanthamoeba</taxon>
    </lineage>
</organism>
<feature type="compositionally biased region" description="Basic and acidic residues" evidence="1">
    <location>
        <begin position="313"/>
        <end position="346"/>
    </location>
</feature>
<feature type="compositionally biased region" description="Basic residues" evidence="1">
    <location>
        <begin position="1"/>
        <end position="10"/>
    </location>
</feature>
<sequence>MEAPTNKRRRKDDEDEPSTSDEEKDQEETQHSSPALIIAEIERSKIIETDARLKKMGITYDQHQLRYLNSTKTLYVQIPEDKVEAITEHVRRHLGWGSVSTGDFPSTADDQENDQDTHLFLGLRLPEGHKKGVEKNDVILAAKKKGITLATTDFDLEFYNSRNYRIRMADEKLANDLRHQANFILHGVDVSITSWKKNRYQEYFSVTIANIGNHVNRTELVRLASAYAGEPAMSATHLKDDYGLLRPVSIIGFLTPQGQAKALELNGKKKRMGRHKEPLKVTRTLTNDERDKLDKEREERKTSNAGRAQHKRSAAERRRIQAAQREEEYRKAREHVEEDDTPIFHD</sequence>
<feature type="region of interest" description="Disordered" evidence="1">
    <location>
        <begin position="267"/>
        <end position="346"/>
    </location>
</feature>
<accession>L8H9M8</accession>
<keyword evidence="3" id="KW-1185">Reference proteome</keyword>
<dbReference type="AlphaFoldDB" id="L8H9M8"/>
<protein>
    <submittedName>
        <fullName evidence="2">Uncharacterized protein</fullName>
    </submittedName>
</protein>
<dbReference type="GeneID" id="14922811"/>
<dbReference type="KEGG" id="acan:ACA1_045930"/>
<dbReference type="VEuPathDB" id="AmoebaDB:ACA1_045930"/>
<proteinExistence type="predicted"/>
<name>L8H9M8_ACACF</name>
<dbReference type="Proteomes" id="UP000011083">
    <property type="component" value="Unassembled WGS sequence"/>
</dbReference>
<evidence type="ECO:0000256" key="1">
    <source>
        <dbReference type="SAM" id="MobiDB-lite"/>
    </source>
</evidence>
<evidence type="ECO:0000313" key="2">
    <source>
        <dbReference type="EMBL" id="ELR21895.1"/>
    </source>
</evidence>
<reference evidence="2 3" key="1">
    <citation type="journal article" date="2013" name="Genome Biol.">
        <title>Genome of Acanthamoeba castellanii highlights extensive lateral gene transfer and early evolution of tyrosine kinase signaling.</title>
        <authorList>
            <person name="Clarke M."/>
            <person name="Lohan A.J."/>
            <person name="Liu B."/>
            <person name="Lagkouvardos I."/>
            <person name="Roy S."/>
            <person name="Zafar N."/>
            <person name="Bertelli C."/>
            <person name="Schilde C."/>
            <person name="Kianianmomeni A."/>
            <person name="Burglin T.R."/>
            <person name="Frech C."/>
            <person name="Turcotte B."/>
            <person name="Kopec K.O."/>
            <person name="Synnott J.M."/>
            <person name="Choo C."/>
            <person name="Paponov I."/>
            <person name="Finkler A."/>
            <person name="Soon Heng Tan C."/>
            <person name="Hutchins A.P."/>
            <person name="Weinmeier T."/>
            <person name="Rattei T."/>
            <person name="Chu J.S."/>
            <person name="Gimenez G."/>
            <person name="Irimia M."/>
            <person name="Rigden D.J."/>
            <person name="Fitzpatrick D.A."/>
            <person name="Lorenzo-Morales J."/>
            <person name="Bateman A."/>
            <person name="Chiu C.H."/>
            <person name="Tang P."/>
            <person name="Hegemann P."/>
            <person name="Fromm H."/>
            <person name="Raoult D."/>
            <person name="Greub G."/>
            <person name="Miranda-Saavedra D."/>
            <person name="Chen N."/>
            <person name="Nash P."/>
            <person name="Ginger M.L."/>
            <person name="Horn M."/>
            <person name="Schaap P."/>
            <person name="Caler L."/>
            <person name="Loftus B."/>
        </authorList>
    </citation>
    <scope>NUCLEOTIDE SEQUENCE [LARGE SCALE GENOMIC DNA]</scope>
    <source>
        <strain evidence="2 3">Neff</strain>
    </source>
</reference>
<feature type="region of interest" description="Disordered" evidence="1">
    <location>
        <begin position="1"/>
        <end position="36"/>
    </location>
</feature>
<feature type="compositionally biased region" description="Basic and acidic residues" evidence="1">
    <location>
        <begin position="275"/>
        <end position="302"/>
    </location>
</feature>
<feature type="compositionally biased region" description="Acidic residues" evidence="1">
    <location>
        <begin position="13"/>
        <end position="26"/>
    </location>
</feature>
<gene>
    <name evidence="2" type="ORF">ACA1_045930</name>
</gene>
<dbReference type="EMBL" id="KB007894">
    <property type="protein sequence ID" value="ELR21895.1"/>
    <property type="molecule type" value="Genomic_DNA"/>
</dbReference>
<dbReference type="RefSeq" id="XP_004347727.1">
    <property type="nucleotide sequence ID" value="XM_004347677.1"/>
</dbReference>